<protein>
    <submittedName>
        <fullName evidence="2">Uncharacterized protein</fullName>
    </submittedName>
</protein>
<feature type="region of interest" description="Disordered" evidence="1">
    <location>
        <begin position="1"/>
        <end position="43"/>
    </location>
</feature>
<dbReference type="Proteomes" id="UP001150925">
    <property type="component" value="Unassembled WGS sequence"/>
</dbReference>
<evidence type="ECO:0000256" key="1">
    <source>
        <dbReference type="SAM" id="MobiDB-lite"/>
    </source>
</evidence>
<accession>A0A9W8AWE9</accession>
<evidence type="ECO:0000313" key="2">
    <source>
        <dbReference type="EMBL" id="KAJ1965767.1"/>
    </source>
</evidence>
<keyword evidence="3" id="KW-1185">Reference proteome</keyword>
<gene>
    <name evidence="2" type="ORF">IWQ62_002585</name>
</gene>
<evidence type="ECO:0000313" key="3">
    <source>
        <dbReference type="Proteomes" id="UP001150925"/>
    </source>
</evidence>
<name>A0A9W8AWE9_9FUNG</name>
<dbReference type="EMBL" id="JANBPY010000568">
    <property type="protein sequence ID" value="KAJ1965767.1"/>
    <property type="molecule type" value="Genomic_DNA"/>
</dbReference>
<reference evidence="2" key="1">
    <citation type="submission" date="2022-07" db="EMBL/GenBank/DDBJ databases">
        <title>Phylogenomic reconstructions and comparative analyses of Kickxellomycotina fungi.</title>
        <authorList>
            <person name="Reynolds N.K."/>
            <person name="Stajich J.E."/>
            <person name="Barry K."/>
            <person name="Grigoriev I.V."/>
            <person name="Crous P."/>
            <person name="Smith M.E."/>
        </authorList>
    </citation>
    <scope>NUCLEOTIDE SEQUENCE</scope>
    <source>
        <strain evidence="2">RSA 1196</strain>
    </source>
</reference>
<sequence>MSQMTNNTRKRRRSSASLTEHAEVVTTLPSPLPGGEWPTNADTDTWAIHHSKRMCLLPNPIGLEAQQPTFHTISAANGHIPPGPQDCAQVHPGKLVPIPTQHDVTFPSPTPSFTDPAETLPYGQNGACGPGHTLEYQDINRLLSQLHAERLKRRNKPMGNI</sequence>
<proteinExistence type="predicted"/>
<dbReference type="OrthoDB" id="5659940at2759"/>
<comment type="caution">
    <text evidence="2">The sequence shown here is derived from an EMBL/GenBank/DDBJ whole genome shotgun (WGS) entry which is preliminary data.</text>
</comment>
<organism evidence="2 3">
    <name type="scientific">Dispira parvispora</name>
    <dbReference type="NCBI Taxonomy" id="1520584"/>
    <lineage>
        <taxon>Eukaryota</taxon>
        <taxon>Fungi</taxon>
        <taxon>Fungi incertae sedis</taxon>
        <taxon>Zoopagomycota</taxon>
        <taxon>Kickxellomycotina</taxon>
        <taxon>Dimargaritomycetes</taxon>
        <taxon>Dimargaritales</taxon>
        <taxon>Dimargaritaceae</taxon>
        <taxon>Dispira</taxon>
    </lineage>
</organism>
<dbReference type="AlphaFoldDB" id="A0A9W8AWE9"/>